<gene>
    <name evidence="8" type="ORF">FHE65_17375</name>
</gene>
<keyword evidence="2 6" id="KW-0813">Transport</keyword>
<evidence type="ECO:0000256" key="3">
    <source>
        <dbReference type="ARBA" id="ARBA00022692"/>
    </source>
</evidence>
<dbReference type="SUPFAM" id="SSF161098">
    <property type="entry name" value="MetI-like"/>
    <property type="match status" value="1"/>
</dbReference>
<dbReference type="InterPro" id="IPR051204">
    <property type="entry name" value="ABC_transp_perm/SBD"/>
</dbReference>
<comment type="subcellular location">
    <subcellularLocation>
        <location evidence="6">Cell membrane</location>
        <topology evidence="6">Multi-pass membrane protein</topology>
    </subcellularLocation>
    <subcellularLocation>
        <location evidence="1">Membrane</location>
        <topology evidence="1">Multi-pass membrane protein</topology>
    </subcellularLocation>
</comment>
<dbReference type="Pfam" id="PF00528">
    <property type="entry name" value="BPD_transp_1"/>
    <property type="match status" value="1"/>
</dbReference>
<organism evidence="8 9">
    <name type="scientific">Mumia zhuanghuii</name>
    <dbReference type="NCBI Taxonomy" id="2585211"/>
    <lineage>
        <taxon>Bacteria</taxon>
        <taxon>Bacillati</taxon>
        <taxon>Actinomycetota</taxon>
        <taxon>Actinomycetes</taxon>
        <taxon>Propionibacteriales</taxon>
        <taxon>Nocardioidaceae</taxon>
        <taxon>Mumia</taxon>
    </lineage>
</organism>
<dbReference type="PANTHER" id="PTHR30177">
    <property type="entry name" value="GLYCINE BETAINE/L-PROLINE TRANSPORT SYSTEM PERMEASE PROTEIN PROW"/>
    <property type="match status" value="1"/>
</dbReference>
<evidence type="ECO:0000259" key="7">
    <source>
        <dbReference type="PROSITE" id="PS50928"/>
    </source>
</evidence>
<feature type="transmembrane region" description="Helical" evidence="6">
    <location>
        <begin position="52"/>
        <end position="73"/>
    </location>
</feature>
<dbReference type="InterPro" id="IPR000515">
    <property type="entry name" value="MetI-like"/>
</dbReference>
<evidence type="ECO:0000256" key="4">
    <source>
        <dbReference type="ARBA" id="ARBA00022989"/>
    </source>
</evidence>
<dbReference type="OrthoDB" id="9801163at2"/>
<dbReference type="GO" id="GO:0031460">
    <property type="term" value="P:glycine betaine transport"/>
    <property type="evidence" value="ECO:0007669"/>
    <property type="project" value="TreeGrafter"/>
</dbReference>
<feature type="transmembrane region" description="Helical" evidence="6">
    <location>
        <begin position="148"/>
        <end position="171"/>
    </location>
</feature>
<feature type="transmembrane region" description="Helical" evidence="6">
    <location>
        <begin position="183"/>
        <end position="204"/>
    </location>
</feature>
<comment type="caution">
    <text evidence="8">The sequence shown here is derived from an EMBL/GenBank/DDBJ whole genome shotgun (WGS) entry which is preliminary data.</text>
</comment>
<dbReference type="EMBL" id="VDFR01000076">
    <property type="protein sequence ID" value="TNC44152.1"/>
    <property type="molecule type" value="Genomic_DNA"/>
</dbReference>
<evidence type="ECO:0000313" key="9">
    <source>
        <dbReference type="Proteomes" id="UP000306740"/>
    </source>
</evidence>
<dbReference type="Gene3D" id="1.10.3720.10">
    <property type="entry name" value="MetI-like"/>
    <property type="match status" value="1"/>
</dbReference>
<feature type="domain" description="ABC transmembrane type-1" evidence="7">
    <location>
        <begin position="18"/>
        <end position="205"/>
    </location>
</feature>
<keyword evidence="3 6" id="KW-0812">Transmembrane</keyword>
<dbReference type="InterPro" id="IPR035906">
    <property type="entry name" value="MetI-like_sf"/>
</dbReference>
<keyword evidence="4 6" id="KW-1133">Transmembrane helix</keyword>
<dbReference type="CDD" id="cd06261">
    <property type="entry name" value="TM_PBP2"/>
    <property type="match status" value="1"/>
</dbReference>
<evidence type="ECO:0000256" key="6">
    <source>
        <dbReference type="RuleBase" id="RU363032"/>
    </source>
</evidence>
<reference evidence="8 9" key="1">
    <citation type="submission" date="2019-05" db="EMBL/GenBank/DDBJ databases">
        <title>Mumia sp. nov., isolated from the intestinal contents of plateau pika (Ochotona curzoniae) in the Qinghai-Tibet plateau of China.</title>
        <authorList>
            <person name="Tian Z."/>
        </authorList>
    </citation>
    <scope>NUCLEOTIDE SEQUENCE [LARGE SCALE GENOMIC DNA]</scope>
    <source>
        <strain evidence="9">527</strain>
    </source>
</reference>
<dbReference type="RefSeq" id="WP_139106310.1">
    <property type="nucleotide sequence ID" value="NZ_VDFR01000076.1"/>
</dbReference>
<evidence type="ECO:0000256" key="1">
    <source>
        <dbReference type="ARBA" id="ARBA00004141"/>
    </source>
</evidence>
<evidence type="ECO:0000256" key="2">
    <source>
        <dbReference type="ARBA" id="ARBA00022448"/>
    </source>
</evidence>
<evidence type="ECO:0000313" key="8">
    <source>
        <dbReference type="EMBL" id="TNC44152.1"/>
    </source>
</evidence>
<dbReference type="GO" id="GO:0005886">
    <property type="term" value="C:plasma membrane"/>
    <property type="evidence" value="ECO:0007669"/>
    <property type="project" value="UniProtKB-SubCell"/>
</dbReference>
<keyword evidence="5 6" id="KW-0472">Membrane</keyword>
<feature type="transmembrane region" description="Helical" evidence="6">
    <location>
        <begin position="79"/>
        <end position="96"/>
    </location>
</feature>
<accession>A0A5C4MJI9</accession>
<dbReference type="PROSITE" id="PS50928">
    <property type="entry name" value="ABC_TM1"/>
    <property type="match status" value="1"/>
</dbReference>
<name>A0A5C4MJI9_9ACTN</name>
<dbReference type="Proteomes" id="UP000306740">
    <property type="component" value="Unassembled WGS sequence"/>
</dbReference>
<comment type="similarity">
    <text evidence="6">Belongs to the binding-protein-dependent transport system permease family.</text>
</comment>
<dbReference type="GO" id="GO:0055085">
    <property type="term" value="P:transmembrane transport"/>
    <property type="evidence" value="ECO:0007669"/>
    <property type="project" value="InterPro"/>
</dbReference>
<dbReference type="PANTHER" id="PTHR30177:SF4">
    <property type="entry name" value="OSMOPROTECTANT IMPORT PERMEASE PROTEIN OSMW"/>
    <property type="match status" value="1"/>
</dbReference>
<protein>
    <submittedName>
        <fullName evidence="8">ABC transporter permease</fullName>
    </submittedName>
</protein>
<feature type="transmembrane region" description="Helical" evidence="6">
    <location>
        <begin position="20"/>
        <end position="45"/>
    </location>
</feature>
<dbReference type="AlphaFoldDB" id="A0A5C4MJI9"/>
<proteinExistence type="inferred from homology"/>
<sequence>MSLWEYVQDRWSLLSFQGYQHVSLVVQSLLLATLVALAVACIAYRSRRITDVALSLSSVGLTLPAFALFGILIAFVPNGIVVSVAALAFYGTLPILRNAVVGLSRVDPALVESARGMGMSRTATLLRLEIPLAWPVIVTGIRVSAQMLMGIAAIAAYVSGPGLGSFIFSGLSRIGGANATNSAWAGTLAIVVLAVLLDLVLSLLGRLTTSRGIRV</sequence>
<evidence type="ECO:0000256" key="5">
    <source>
        <dbReference type="ARBA" id="ARBA00023136"/>
    </source>
</evidence>